<comment type="caution">
    <text evidence="1">The sequence shown here is derived from an EMBL/GenBank/DDBJ whole genome shotgun (WGS) entry which is preliminary data.</text>
</comment>
<dbReference type="SUPFAM" id="SSF103032">
    <property type="entry name" value="Hypothetical protein YwqG"/>
    <property type="match status" value="1"/>
</dbReference>
<dbReference type="Pfam" id="PF09234">
    <property type="entry name" value="DUF1963"/>
    <property type="match status" value="1"/>
</dbReference>
<keyword evidence="2" id="KW-1185">Reference proteome</keyword>
<gene>
    <name evidence="1" type="ORF">EYS08_10140</name>
</gene>
<reference evidence="1 2" key="1">
    <citation type="submission" date="2019-02" db="EMBL/GenBank/DDBJ databases">
        <title>Pedobacter kyonggii whole genome sequence analysis.</title>
        <authorList>
            <person name="Dahal R.H."/>
        </authorList>
    </citation>
    <scope>NUCLEOTIDE SEQUENCE [LARGE SCALE GENOMIC DNA]</scope>
    <source>
        <strain evidence="1 2">K-4-11-1</strain>
    </source>
</reference>
<evidence type="ECO:0000313" key="1">
    <source>
        <dbReference type="EMBL" id="TBO42700.1"/>
    </source>
</evidence>
<organism evidence="1 2">
    <name type="scientific">Pedobacter kyonggii</name>
    <dbReference type="NCBI Taxonomy" id="1926871"/>
    <lineage>
        <taxon>Bacteria</taxon>
        <taxon>Pseudomonadati</taxon>
        <taxon>Bacteroidota</taxon>
        <taxon>Sphingobacteriia</taxon>
        <taxon>Sphingobacteriales</taxon>
        <taxon>Sphingobacteriaceae</taxon>
        <taxon>Pedobacter</taxon>
    </lineage>
</organism>
<dbReference type="AlphaFoldDB" id="A0A4Q9HDL9"/>
<name>A0A4Q9HDL9_9SPHI</name>
<accession>A0A4Q9HDL9</accession>
<dbReference type="InterPro" id="IPR035948">
    <property type="entry name" value="YwqG-like_sf"/>
</dbReference>
<evidence type="ECO:0000313" key="2">
    <source>
        <dbReference type="Proteomes" id="UP000291819"/>
    </source>
</evidence>
<dbReference type="Gene3D" id="2.30.320.10">
    <property type="entry name" value="YwqG-like"/>
    <property type="match status" value="1"/>
</dbReference>
<sequence>MGDSGRLYLWIKEADLAAKRFEKTTCILQCH</sequence>
<dbReference type="RefSeq" id="WP_131029922.1">
    <property type="nucleotide sequence ID" value="NZ_SIXF01000007.1"/>
</dbReference>
<proteinExistence type="predicted"/>
<protein>
    <submittedName>
        <fullName evidence="1">DUF1963 domain-containing protein</fullName>
    </submittedName>
</protein>
<dbReference type="EMBL" id="SIXF01000007">
    <property type="protein sequence ID" value="TBO42700.1"/>
    <property type="molecule type" value="Genomic_DNA"/>
</dbReference>
<dbReference type="Proteomes" id="UP000291819">
    <property type="component" value="Unassembled WGS sequence"/>
</dbReference>
<dbReference type="InterPro" id="IPR015315">
    <property type="entry name" value="DUF1963"/>
</dbReference>
<dbReference type="OrthoDB" id="1414356at2"/>